<gene>
    <name evidence="3" type="ORF">ACFQSB_06870</name>
</gene>
<proteinExistence type="predicted"/>
<dbReference type="InterPro" id="IPR036182">
    <property type="entry name" value="PCuAC_sf"/>
</dbReference>
<evidence type="ECO:0000256" key="1">
    <source>
        <dbReference type="SAM" id="MobiDB-lite"/>
    </source>
</evidence>
<feature type="region of interest" description="Disordered" evidence="1">
    <location>
        <begin position="176"/>
        <end position="208"/>
    </location>
</feature>
<dbReference type="InterPro" id="IPR007410">
    <property type="entry name" value="LpqE-like"/>
</dbReference>
<keyword evidence="4" id="KW-1185">Reference proteome</keyword>
<sequence>MTSTSRRRVIMITALLAAAPALAACGAGTDANTSNAYAPTEANVLIDGNGSAKTYGRNGIKIAQAFLLGPESGAQIAAGGSLPLYLSMANYGTAADRLEGVAVAPQVASSVKAPGPISVPPGQLVNSGKPAQVILEGTQKPLYGGETIQLTLKFANAGDIPMNVPVVTRSREYAGLPAAPSAAPSASATPAPATSESATPTPDPSADS</sequence>
<feature type="compositionally biased region" description="Low complexity" evidence="1">
    <location>
        <begin position="177"/>
        <end position="200"/>
    </location>
</feature>
<accession>A0ABW2P294</accession>
<evidence type="ECO:0000256" key="2">
    <source>
        <dbReference type="SAM" id="SignalP"/>
    </source>
</evidence>
<evidence type="ECO:0000313" key="3">
    <source>
        <dbReference type="EMBL" id="MFC7381923.1"/>
    </source>
</evidence>
<evidence type="ECO:0000313" key="4">
    <source>
        <dbReference type="Proteomes" id="UP001596496"/>
    </source>
</evidence>
<dbReference type="EMBL" id="JBHTCG010000003">
    <property type="protein sequence ID" value="MFC7381923.1"/>
    <property type="molecule type" value="Genomic_DNA"/>
</dbReference>
<keyword evidence="2" id="KW-0732">Signal</keyword>
<organism evidence="3 4">
    <name type="scientific">Sphaerisporangium rhizosphaerae</name>
    <dbReference type="NCBI Taxonomy" id="2269375"/>
    <lineage>
        <taxon>Bacteria</taxon>
        <taxon>Bacillati</taxon>
        <taxon>Actinomycetota</taxon>
        <taxon>Actinomycetes</taxon>
        <taxon>Streptosporangiales</taxon>
        <taxon>Streptosporangiaceae</taxon>
        <taxon>Sphaerisporangium</taxon>
    </lineage>
</organism>
<comment type="caution">
    <text evidence="3">The sequence shown here is derived from an EMBL/GenBank/DDBJ whole genome shotgun (WGS) entry which is preliminary data.</text>
</comment>
<dbReference type="RefSeq" id="WP_380824979.1">
    <property type="nucleotide sequence ID" value="NZ_JBHTCG010000003.1"/>
</dbReference>
<name>A0ABW2P294_9ACTN</name>
<dbReference type="SUPFAM" id="SSF110087">
    <property type="entry name" value="DR1885-like metal-binding protein"/>
    <property type="match status" value="1"/>
</dbReference>
<dbReference type="PROSITE" id="PS51318">
    <property type="entry name" value="TAT"/>
    <property type="match status" value="1"/>
</dbReference>
<feature type="signal peptide" evidence="2">
    <location>
        <begin position="1"/>
        <end position="23"/>
    </location>
</feature>
<protein>
    <submittedName>
        <fullName evidence="3">Copper chaperone PCu(A)C</fullName>
    </submittedName>
</protein>
<dbReference type="Proteomes" id="UP001596496">
    <property type="component" value="Unassembled WGS sequence"/>
</dbReference>
<dbReference type="PROSITE" id="PS51257">
    <property type="entry name" value="PROKAR_LIPOPROTEIN"/>
    <property type="match status" value="1"/>
</dbReference>
<reference evidence="4" key="1">
    <citation type="journal article" date="2019" name="Int. J. Syst. Evol. Microbiol.">
        <title>The Global Catalogue of Microorganisms (GCM) 10K type strain sequencing project: providing services to taxonomists for standard genome sequencing and annotation.</title>
        <authorList>
            <consortium name="The Broad Institute Genomics Platform"/>
            <consortium name="The Broad Institute Genome Sequencing Center for Infectious Disease"/>
            <person name="Wu L."/>
            <person name="Ma J."/>
        </authorList>
    </citation>
    <scope>NUCLEOTIDE SEQUENCE [LARGE SCALE GENOMIC DNA]</scope>
    <source>
        <strain evidence="4">CECT 7649</strain>
    </source>
</reference>
<dbReference type="InterPro" id="IPR006311">
    <property type="entry name" value="TAT_signal"/>
</dbReference>
<dbReference type="Gene3D" id="2.60.40.1890">
    <property type="entry name" value="PCu(A)C copper chaperone"/>
    <property type="match status" value="1"/>
</dbReference>
<dbReference type="Pfam" id="PF04314">
    <property type="entry name" value="PCuAC"/>
    <property type="match status" value="1"/>
</dbReference>
<feature type="chain" id="PRO_5045418369" evidence="2">
    <location>
        <begin position="24"/>
        <end position="208"/>
    </location>
</feature>